<protein>
    <submittedName>
        <fullName evidence="1">Uncharacterized protein</fullName>
    </submittedName>
</protein>
<evidence type="ECO:0000313" key="1">
    <source>
        <dbReference type="EMBL" id="GEZ53694.1"/>
    </source>
</evidence>
<dbReference type="AlphaFoldDB" id="A0A699IHA3"/>
<comment type="caution">
    <text evidence="1">The sequence shown here is derived from an EMBL/GenBank/DDBJ whole genome shotgun (WGS) entry which is preliminary data.</text>
</comment>
<sequence length="431" mass="46426">NANVNEGGGDAAIADQVEEGDHVVQDKEANIVHAEDEKLRENHGTSGHVGAIIGGKSLAVILKLVEKSTLNVEVGVTAADTVPFVTSFGTPILERGDGEPTDSFFLANLWTQRPYERFVISSDSSHDSSANAADDEVTSIVRFSMPPPPLMIAAIATIVIAGAISASVSGVGTEPVPRSIFRNFASPSIAEVDVVGPSQPVGAETSIDTFLLSYDELSIKAASHEFEKDKRIDQVSTLEGTCYGLRDEVMGYTLFKERIEVVQDEQVKFLSDKVDGLDADLIGMSLHSDVEFYTRYLTTIVGRRWILSHGLRLMVMKCLQSLEYLTALGGAIGRAIDKGMQGRLVAGIDHGKARKGLAKVGAYNPSIEANYISIISALRALYFLLLAQLESHKDAIIANIMGLLHLEGSTAETSEASQLQPSLEQFMLPIH</sequence>
<organism evidence="1">
    <name type="scientific">Tanacetum cinerariifolium</name>
    <name type="common">Dalmatian daisy</name>
    <name type="synonym">Chrysanthemum cinerariifolium</name>
    <dbReference type="NCBI Taxonomy" id="118510"/>
    <lineage>
        <taxon>Eukaryota</taxon>
        <taxon>Viridiplantae</taxon>
        <taxon>Streptophyta</taxon>
        <taxon>Embryophyta</taxon>
        <taxon>Tracheophyta</taxon>
        <taxon>Spermatophyta</taxon>
        <taxon>Magnoliopsida</taxon>
        <taxon>eudicotyledons</taxon>
        <taxon>Gunneridae</taxon>
        <taxon>Pentapetalae</taxon>
        <taxon>asterids</taxon>
        <taxon>campanulids</taxon>
        <taxon>Asterales</taxon>
        <taxon>Asteraceae</taxon>
        <taxon>Asteroideae</taxon>
        <taxon>Anthemideae</taxon>
        <taxon>Anthemidinae</taxon>
        <taxon>Tanacetum</taxon>
    </lineage>
</organism>
<gene>
    <name evidence="1" type="ORF">Tci_525667</name>
</gene>
<reference evidence="1" key="1">
    <citation type="journal article" date="2019" name="Sci. Rep.">
        <title>Draft genome of Tanacetum cinerariifolium, the natural source of mosquito coil.</title>
        <authorList>
            <person name="Yamashiro T."/>
            <person name="Shiraishi A."/>
            <person name="Satake H."/>
            <person name="Nakayama K."/>
        </authorList>
    </citation>
    <scope>NUCLEOTIDE SEQUENCE</scope>
</reference>
<accession>A0A699IHA3</accession>
<feature type="non-terminal residue" evidence="1">
    <location>
        <position position="1"/>
    </location>
</feature>
<proteinExistence type="predicted"/>
<dbReference type="EMBL" id="BKCJ010290993">
    <property type="protein sequence ID" value="GEZ53694.1"/>
    <property type="molecule type" value="Genomic_DNA"/>
</dbReference>
<name>A0A699IHA3_TANCI</name>